<dbReference type="Proteomes" id="UP000031512">
    <property type="component" value="Unassembled WGS sequence"/>
</dbReference>
<gene>
    <name evidence="2" type="ORF">BEWA_046550</name>
</gene>
<dbReference type="EMBL" id="ACOU01000007">
    <property type="protein sequence ID" value="EKX72191.1"/>
    <property type="molecule type" value="Genomic_DNA"/>
</dbReference>
<evidence type="ECO:0000313" key="3">
    <source>
        <dbReference type="Proteomes" id="UP000031512"/>
    </source>
</evidence>
<dbReference type="RefSeq" id="XP_004831643.1">
    <property type="nucleotide sequence ID" value="XM_004831586.1"/>
</dbReference>
<sequence length="519" mass="59877">MTEEDKADVKQRVPRSARPKKAPFLFPLAISKDVNDSDVTCVEKKKGYHVGYYFVSLTKKTDPFLGKTRAYGYKCYRHSKPTDLDVSNYYFFYAWYKGYLQSGIKINQKSFKSLSAYYFSHDTNNTTPLFIRVNPKGEGYYERTSAGNVWRNVSQVDDSELYSKFMEIVKNTKVYPVVINVTERNEYYIDGYREDEYLARSKVPRITVTNSQDSLYKGYEMNTHKIISSDERSEENQLKDMRVISTIYGGHAYEFKSSVSDKRYSCVSVYYWDLIPDKVLLLQLGYGNTFYCPKGGEWTSLTGISKENLTTYLDSINCIQNSAHFLDIGETSDYICWSCATHIIYVEQECFEGNWTRCTHKMRGKFSANKFWYKYMLQSGLPATKNVSEVHVYFSNGKPLMVDIDSDNPRNDLFELHKENEWIRSNRGYSGRIKSIPDILKEIWTNYRCNSGFIETKTEESSIGGQESIRTSDSESITKIAVGGVSGSIITILGGLETFAFFKYPNKSVIRLITSMFNK</sequence>
<evidence type="ECO:0000256" key="1">
    <source>
        <dbReference type="SAM" id="Phobius"/>
    </source>
</evidence>
<keyword evidence="1" id="KW-0812">Transmembrane</keyword>
<keyword evidence="3" id="KW-1185">Reference proteome</keyword>
<feature type="transmembrane region" description="Helical" evidence="1">
    <location>
        <begin position="480"/>
        <end position="502"/>
    </location>
</feature>
<reference evidence="2 3" key="1">
    <citation type="journal article" date="2012" name="BMC Genomics">
        <title>Comparative genomic analysis and phylogenetic position of Theileria equi.</title>
        <authorList>
            <person name="Kappmeyer L.S."/>
            <person name="Thiagarajan M."/>
            <person name="Herndon D.R."/>
            <person name="Ramsay J.D."/>
            <person name="Caler E."/>
            <person name="Djikeng A."/>
            <person name="Gillespie J.J."/>
            <person name="Lau A.O."/>
            <person name="Roalson E.H."/>
            <person name="Silva J.C."/>
            <person name="Silva M.G."/>
            <person name="Suarez C.E."/>
            <person name="Ueti M.W."/>
            <person name="Nene V.M."/>
            <person name="Mealey R.H."/>
            <person name="Knowles D.P."/>
            <person name="Brayton K.A."/>
        </authorList>
    </citation>
    <scope>NUCLEOTIDE SEQUENCE [LARGE SCALE GENOMIC DNA]</scope>
    <source>
        <strain evidence="2 3">WA</strain>
    </source>
</reference>
<keyword evidence="1" id="KW-1133">Transmembrane helix</keyword>
<name>L1L9L6_THEEQ</name>
<keyword evidence="1" id="KW-0472">Membrane</keyword>
<accession>L1L9L6</accession>
<evidence type="ECO:0000313" key="2">
    <source>
        <dbReference type="EMBL" id="EKX72191.1"/>
    </source>
</evidence>
<proteinExistence type="predicted"/>
<comment type="caution">
    <text evidence="2">The sequence shown here is derived from an EMBL/GenBank/DDBJ whole genome shotgun (WGS) entry which is preliminary data.</text>
</comment>
<dbReference type="VEuPathDB" id="PiroplasmaDB:BEWA_046550"/>
<dbReference type="KEGG" id="beq:BEWA_046550"/>
<dbReference type="GeneID" id="15805228"/>
<dbReference type="AlphaFoldDB" id="L1L9L6"/>
<protein>
    <submittedName>
        <fullName evidence="2">Uncharacterized protein</fullName>
    </submittedName>
</protein>
<organism evidence="2 3">
    <name type="scientific">Theileria equi strain WA</name>
    <dbReference type="NCBI Taxonomy" id="1537102"/>
    <lineage>
        <taxon>Eukaryota</taxon>
        <taxon>Sar</taxon>
        <taxon>Alveolata</taxon>
        <taxon>Apicomplexa</taxon>
        <taxon>Aconoidasida</taxon>
        <taxon>Piroplasmida</taxon>
        <taxon>Theileriidae</taxon>
        <taxon>Theileria</taxon>
    </lineage>
</organism>